<evidence type="ECO:0000256" key="3">
    <source>
        <dbReference type="ARBA" id="ARBA00010299"/>
    </source>
</evidence>
<dbReference type="RefSeq" id="WP_089268770.1">
    <property type="nucleotide sequence ID" value="NZ_FZNN01000001.1"/>
</dbReference>
<dbReference type="GO" id="GO:0005886">
    <property type="term" value="C:plasma membrane"/>
    <property type="evidence" value="ECO:0007669"/>
    <property type="project" value="UniProtKB-SubCell"/>
</dbReference>
<evidence type="ECO:0000259" key="13">
    <source>
        <dbReference type="Pfam" id="PF14842"/>
    </source>
</evidence>
<keyword evidence="14" id="KW-0969">Cilium</keyword>
<evidence type="ECO:0000256" key="7">
    <source>
        <dbReference type="ARBA" id="ARBA00022779"/>
    </source>
</evidence>
<dbReference type="InterPro" id="IPR000090">
    <property type="entry name" value="Flg_Motor_Flig"/>
</dbReference>
<dbReference type="EMBL" id="FZNN01000001">
    <property type="protein sequence ID" value="SNR27158.1"/>
    <property type="molecule type" value="Genomic_DNA"/>
</dbReference>
<evidence type="ECO:0000256" key="9">
    <source>
        <dbReference type="ARBA" id="ARBA00023143"/>
    </source>
</evidence>
<dbReference type="InterPro" id="IPR032779">
    <property type="entry name" value="FliG_M"/>
</dbReference>
<keyword evidence="6" id="KW-0145">Chemotaxis</keyword>
<sequence>MNSLTPLAALAPPGGKPILTRKVKAAIIVQFILNEGADVPLSSLPENMQEQLTQQLGAMRYVDRDTLTQVVQEFADELEAVGISFPGNIAGALSALDGKISAVTAARLRKEAGVRQAGDPWVRISTQDLDWLERIVLSESTEVAAVMLSKIDVTKAAALLGRLPGVKARRITYAVSMTAGVTPEAVDRIGLSLASQMDAEPPRAFSSAPVERVGAILNYSAADIRDDVLEGLDETDSDFAEAVRRAIFTFQNIPARLNAIDVPKVTRDVEATVLVTAIAGSRTNEENAACEFLLNNMSKRMAQSLRDEAAEKGKVKLKVAEDAMNSVVAAIRDLIASGEIELLSPDEAEDSAAEE</sequence>
<dbReference type="Gene3D" id="1.10.220.30">
    <property type="match status" value="3"/>
</dbReference>
<keyword evidence="7" id="KW-0283">Flagellar rotation</keyword>
<evidence type="ECO:0000259" key="12">
    <source>
        <dbReference type="Pfam" id="PF14841"/>
    </source>
</evidence>
<organism evidence="14 15">
    <name type="scientific">Puniceibacterium sediminis</name>
    <dbReference type="NCBI Taxonomy" id="1608407"/>
    <lineage>
        <taxon>Bacteria</taxon>
        <taxon>Pseudomonadati</taxon>
        <taxon>Pseudomonadota</taxon>
        <taxon>Alphaproteobacteria</taxon>
        <taxon>Rhodobacterales</taxon>
        <taxon>Paracoccaceae</taxon>
        <taxon>Puniceibacterium</taxon>
    </lineage>
</organism>
<comment type="similarity">
    <text evidence="3">Belongs to the FliG family.</text>
</comment>
<dbReference type="Proteomes" id="UP000198417">
    <property type="component" value="Unassembled WGS sequence"/>
</dbReference>
<dbReference type="InterPro" id="IPR023087">
    <property type="entry name" value="Flg_Motor_Flig_C"/>
</dbReference>
<evidence type="ECO:0000256" key="8">
    <source>
        <dbReference type="ARBA" id="ARBA00023136"/>
    </source>
</evidence>
<reference evidence="14 15" key="1">
    <citation type="submission" date="2017-06" db="EMBL/GenBank/DDBJ databases">
        <authorList>
            <person name="Kim H.J."/>
            <person name="Triplett B.A."/>
        </authorList>
    </citation>
    <scope>NUCLEOTIDE SEQUENCE [LARGE SCALE GENOMIC DNA]</scope>
    <source>
        <strain evidence="14 15">DSM 29052</strain>
    </source>
</reference>
<proteinExistence type="inferred from homology"/>
<dbReference type="AlphaFoldDB" id="A0A238UYT4"/>
<protein>
    <recommendedName>
        <fullName evidence="4">Flagellar motor switch protein FliG</fullName>
    </recommendedName>
</protein>
<dbReference type="GO" id="GO:0006935">
    <property type="term" value="P:chemotaxis"/>
    <property type="evidence" value="ECO:0007669"/>
    <property type="project" value="UniProtKB-KW"/>
</dbReference>
<dbReference type="GO" id="GO:0009425">
    <property type="term" value="C:bacterial-type flagellum basal body"/>
    <property type="evidence" value="ECO:0007669"/>
    <property type="project" value="UniProtKB-SubCell"/>
</dbReference>
<dbReference type="OrthoDB" id="7616820at2"/>
<dbReference type="PRINTS" id="PR00954">
    <property type="entry name" value="FLGMOTORFLIG"/>
</dbReference>
<accession>A0A238UYT4</accession>
<keyword evidence="14" id="KW-0282">Flagellum</keyword>
<name>A0A238UYT4_9RHOB</name>
<dbReference type="GO" id="GO:0071973">
    <property type="term" value="P:bacterial-type flagellum-dependent cell motility"/>
    <property type="evidence" value="ECO:0007669"/>
    <property type="project" value="InterPro"/>
</dbReference>
<feature type="domain" description="Flagellar motor switch protein FliG C-terminal" evidence="11">
    <location>
        <begin position="231"/>
        <end position="342"/>
    </location>
</feature>
<evidence type="ECO:0000256" key="5">
    <source>
        <dbReference type="ARBA" id="ARBA00022475"/>
    </source>
</evidence>
<dbReference type="Pfam" id="PF14842">
    <property type="entry name" value="FliG_N"/>
    <property type="match status" value="1"/>
</dbReference>
<dbReference type="PANTHER" id="PTHR30534:SF0">
    <property type="entry name" value="FLAGELLAR MOTOR SWITCH PROTEIN FLIG"/>
    <property type="match status" value="1"/>
</dbReference>
<evidence type="ECO:0000256" key="4">
    <source>
        <dbReference type="ARBA" id="ARBA00021870"/>
    </source>
</evidence>
<evidence type="ECO:0000256" key="6">
    <source>
        <dbReference type="ARBA" id="ARBA00022500"/>
    </source>
</evidence>
<evidence type="ECO:0000313" key="14">
    <source>
        <dbReference type="EMBL" id="SNR27158.1"/>
    </source>
</evidence>
<dbReference type="InterPro" id="IPR011002">
    <property type="entry name" value="FliG_a-hlx"/>
</dbReference>
<evidence type="ECO:0000256" key="10">
    <source>
        <dbReference type="ARBA" id="ARBA00025598"/>
    </source>
</evidence>
<dbReference type="PANTHER" id="PTHR30534">
    <property type="entry name" value="FLAGELLAR MOTOR SWITCH PROTEIN FLIG"/>
    <property type="match status" value="1"/>
</dbReference>
<dbReference type="Pfam" id="PF14841">
    <property type="entry name" value="FliG_M"/>
    <property type="match status" value="1"/>
</dbReference>
<dbReference type="InterPro" id="IPR028263">
    <property type="entry name" value="FliG_N"/>
</dbReference>
<comment type="subcellular location">
    <subcellularLocation>
        <location evidence="1">Bacterial flagellum basal body</location>
    </subcellularLocation>
    <subcellularLocation>
        <location evidence="2">Cell membrane</location>
        <topology evidence="2">Peripheral membrane protein</topology>
        <orientation evidence="2">Cytoplasmic side</orientation>
    </subcellularLocation>
</comment>
<keyword evidence="15" id="KW-1185">Reference proteome</keyword>
<dbReference type="SUPFAM" id="SSF48029">
    <property type="entry name" value="FliG"/>
    <property type="match status" value="2"/>
</dbReference>
<evidence type="ECO:0000256" key="2">
    <source>
        <dbReference type="ARBA" id="ARBA00004413"/>
    </source>
</evidence>
<keyword evidence="14" id="KW-0966">Cell projection</keyword>
<dbReference type="Pfam" id="PF01706">
    <property type="entry name" value="FliG_C"/>
    <property type="match status" value="1"/>
</dbReference>
<evidence type="ECO:0000259" key="11">
    <source>
        <dbReference type="Pfam" id="PF01706"/>
    </source>
</evidence>
<evidence type="ECO:0000313" key="15">
    <source>
        <dbReference type="Proteomes" id="UP000198417"/>
    </source>
</evidence>
<dbReference type="GO" id="GO:0003774">
    <property type="term" value="F:cytoskeletal motor activity"/>
    <property type="evidence" value="ECO:0007669"/>
    <property type="project" value="InterPro"/>
</dbReference>
<comment type="function">
    <text evidence="10">FliG is one of three proteins (FliG, FliN, FliM) that forms the rotor-mounted switch complex (C ring), located at the base of the basal body. This complex interacts with the CheY and CheZ chemotaxis proteins, in addition to contacting components of the motor that determine the direction of flagellar rotation.</text>
</comment>
<keyword evidence="5" id="KW-1003">Cell membrane</keyword>
<keyword evidence="8" id="KW-0472">Membrane</keyword>
<keyword evidence="9" id="KW-0975">Bacterial flagellum</keyword>
<feature type="domain" description="Flagellar motor switch protein FliG N-terminal" evidence="13">
    <location>
        <begin position="19"/>
        <end position="121"/>
    </location>
</feature>
<evidence type="ECO:0000256" key="1">
    <source>
        <dbReference type="ARBA" id="ARBA00004117"/>
    </source>
</evidence>
<feature type="domain" description="Flagellar motor switch protein FliG middle" evidence="12">
    <location>
        <begin position="135"/>
        <end position="199"/>
    </location>
</feature>
<gene>
    <name evidence="14" type="ORF">SAMN06265370_101339</name>
</gene>